<comment type="caution">
    <text evidence="1">The sequence shown here is derived from an EMBL/GenBank/DDBJ whole genome shotgun (WGS) entry which is preliminary data.</text>
</comment>
<reference evidence="1" key="2">
    <citation type="submission" date="2020-12" db="EMBL/GenBank/DDBJ databases">
        <authorList>
            <person name="Kanost M."/>
        </authorList>
    </citation>
    <scope>NUCLEOTIDE SEQUENCE</scope>
</reference>
<name>A0A921ZHH0_MANSE</name>
<protein>
    <submittedName>
        <fullName evidence="1">Uncharacterized protein</fullName>
    </submittedName>
</protein>
<evidence type="ECO:0000313" key="2">
    <source>
        <dbReference type="Proteomes" id="UP000791440"/>
    </source>
</evidence>
<dbReference type="AlphaFoldDB" id="A0A921ZHH0"/>
<dbReference type="Proteomes" id="UP000791440">
    <property type="component" value="Unassembled WGS sequence"/>
</dbReference>
<dbReference type="EMBL" id="JH668534">
    <property type="protein sequence ID" value="KAG6457104.1"/>
    <property type="molecule type" value="Genomic_DNA"/>
</dbReference>
<accession>A0A921ZHH0</accession>
<keyword evidence="2" id="KW-1185">Reference proteome</keyword>
<sequence length="245" mass="28535">MISRNVIYIILMQFQINIINGFSLKDLAEKFITSAILNIIKESSGSNQHHAGHPLNIKDEINDQLFGKNVKSTIIKKIIPHGYDIASYGSNYRFKNLYRPLPSILMEKLISEKNIQEPTYKINPNKYIILIIRSKGSLNENSKKQFLDADKNVFHTATEKKLKDLFNKIVNKRHSRKIYTKSGEIHDPLMPGHLVEVETTTPLPKKWLPHYPYWNYWTYDNTLHDDNCPEDFLEMDGQCIEIPPH</sequence>
<gene>
    <name evidence="1" type="ORF">O3G_MSEX010114</name>
</gene>
<proteinExistence type="predicted"/>
<evidence type="ECO:0000313" key="1">
    <source>
        <dbReference type="EMBL" id="KAG6457104.1"/>
    </source>
</evidence>
<organism evidence="1 2">
    <name type="scientific">Manduca sexta</name>
    <name type="common">Tobacco hawkmoth</name>
    <name type="synonym">Tobacco hornworm</name>
    <dbReference type="NCBI Taxonomy" id="7130"/>
    <lineage>
        <taxon>Eukaryota</taxon>
        <taxon>Metazoa</taxon>
        <taxon>Ecdysozoa</taxon>
        <taxon>Arthropoda</taxon>
        <taxon>Hexapoda</taxon>
        <taxon>Insecta</taxon>
        <taxon>Pterygota</taxon>
        <taxon>Neoptera</taxon>
        <taxon>Endopterygota</taxon>
        <taxon>Lepidoptera</taxon>
        <taxon>Glossata</taxon>
        <taxon>Ditrysia</taxon>
        <taxon>Bombycoidea</taxon>
        <taxon>Sphingidae</taxon>
        <taxon>Sphinginae</taxon>
        <taxon>Sphingini</taxon>
        <taxon>Manduca</taxon>
    </lineage>
</organism>
<reference evidence="1" key="1">
    <citation type="journal article" date="2016" name="Insect Biochem. Mol. Biol.">
        <title>Multifaceted biological insights from a draft genome sequence of the tobacco hornworm moth, Manduca sexta.</title>
        <authorList>
            <person name="Kanost M.R."/>
            <person name="Arrese E.L."/>
            <person name="Cao X."/>
            <person name="Chen Y.R."/>
            <person name="Chellapilla S."/>
            <person name="Goldsmith M.R."/>
            <person name="Grosse-Wilde E."/>
            <person name="Heckel D.G."/>
            <person name="Herndon N."/>
            <person name="Jiang H."/>
            <person name="Papanicolaou A."/>
            <person name="Qu J."/>
            <person name="Soulages J.L."/>
            <person name="Vogel H."/>
            <person name="Walters J."/>
            <person name="Waterhouse R.M."/>
            <person name="Ahn S.J."/>
            <person name="Almeida F.C."/>
            <person name="An C."/>
            <person name="Aqrawi P."/>
            <person name="Bretschneider A."/>
            <person name="Bryant W.B."/>
            <person name="Bucks S."/>
            <person name="Chao H."/>
            <person name="Chevignon G."/>
            <person name="Christen J.M."/>
            <person name="Clarke D.F."/>
            <person name="Dittmer N.T."/>
            <person name="Ferguson L.C.F."/>
            <person name="Garavelou S."/>
            <person name="Gordon K.H.J."/>
            <person name="Gunaratna R.T."/>
            <person name="Han Y."/>
            <person name="Hauser F."/>
            <person name="He Y."/>
            <person name="Heidel-Fischer H."/>
            <person name="Hirsh A."/>
            <person name="Hu Y."/>
            <person name="Jiang H."/>
            <person name="Kalra D."/>
            <person name="Klinner C."/>
            <person name="Konig C."/>
            <person name="Kovar C."/>
            <person name="Kroll A.R."/>
            <person name="Kuwar S.S."/>
            <person name="Lee S.L."/>
            <person name="Lehman R."/>
            <person name="Li K."/>
            <person name="Li Z."/>
            <person name="Liang H."/>
            <person name="Lovelace S."/>
            <person name="Lu Z."/>
            <person name="Mansfield J.H."/>
            <person name="McCulloch K.J."/>
            <person name="Mathew T."/>
            <person name="Morton B."/>
            <person name="Muzny D.M."/>
            <person name="Neunemann D."/>
            <person name="Ongeri F."/>
            <person name="Pauchet Y."/>
            <person name="Pu L.L."/>
            <person name="Pyrousis I."/>
            <person name="Rao X.J."/>
            <person name="Redding A."/>
            <person name="Roesel C."/>
            <person name="Sanchez-Gracia A."/>
            <person name="Schaack S."/>
            <person name="Shukla A."/>
            <person name="Tetreau G."/>
            <person name="Wang Y."/>
            <person name="Xiong G.H."/>
            <person name="Traut W."/>
            <person name="Walsh T.K."/>
            <person name="Worley K.C."/>
            <person name="Wu D."/>
            <person name="Wu W."/>
            <person name="Wu Y.Q."/>
            <person name="Zhang X."/>
            <person name="Zou Z."/>
            <person name="Zucker H."/>
            <person name="Briscoe A.D."/>
            <person name="Burmester T."/>
            <person name="Clem R.J."/>
            <person name="Feyereisen R."/>
            <person name="Grimmelikhuijzen C.J.P."/>
            <person name="Hamodrakas S.J."/>
            <person name="Hansson B.S."/>
            <person name="Huguet E."/>
            <person name="Jermiin L.S."/>
            <person name="Lan Q."/>
            <person name="Lehman H.K."/>
            <person name="Lorenzen M."/>
            <person name="Merzendorfer H."/>
            <person name="Michalopoulos I."/>
            <person name="Morton D.B."/>
            <person name="Muthukrishnan S."/>
            <person name="Oakeshott J.G."/>
            <person name="Palmer W."/>
            <person name="Park Y."/>
            <person name="Passarelli A.L."/>
            <person name="Rozas J."/>
            <person name="Schwartz L.M."/>
            <person name="Smith W."/>
            <person name="Southgate A."/>
            <person name="Vilcinskas A."/>
            <person name="Vogt R."/>
            <person name="Wang P."/>
            <person name="Werren J."/>
            <person name="Yu X.Q."/>
            <person name="Zhou J.J."/>
            <person name="Brown S.J."/>
            <person name="Scherer S.E."/>
            <person name="Richards S."/>
            <person name="Blissard G.W."/>
        </authorList>
    </citation>
    <scope>NUCLEOTIDE SEQUENCE</scope>
</reference>